<dbReference type="InterPro" id="IPR027417">
    <property type="entry name" value="P-loop_NTPase"/>
</dbReference>
<sequence length="400" mass="44466">MALQSLRNGWQQSAEFVQNKLRAEVKEFLRKHAEAELFVVTGAAGMGKSSFIKSITGENVYVGSTLESGTTTTSLVPAVIGNKRCLFLDMPGFSTRDFHDWDIFERLMAGLSVVQPYVQFRGVLYVDSMKDNRVTAATERVLKWLFCFCGAEFMPNVTVVTTQWDELNTAGVKTKLSRFGLWKSGDLLEPFFDNGADVYHHGLIQDGNTNRTLHIDEDAGRRRFLARQMIASRYEGPTTLKLQIHTEIANGAALESTQAGRWLRCGHFEYHPRESEGTAGGASLSDSDTDDSDEEEATPNHDNPNTTTGGWGEQFSGFWSDPERIRPWVNLLFQAAKMYISAPRGPSMPSFTTSDGDFGYDGFFGTDFPDLYEAPDVDMGSSGNFDDDPIHQSNSGCFIL</sequence>
<dbReference type="InterPro" id="IPR006073">
    <property type="entry name" value="GTP-bd"/>
</dbReference>
<organism evidence="3 4">
    <name type="scientific">Aspergillus lucknowensis</name>
    <dbReference type="NCBI Taxonomy" id="176173"/>
    <lineage>
        <taxon>Eukaryota</taxon>
        <taxon>Fungi</taxon>
        <taxon>Dikarya</taxon>
        <taxon>Ascomycota</taxon>
        <taxon>Pezizomycotina</taxon>
        <taxon>Eurotiomycetes</taxon>
        <taxon>Eurotiomycetidae</taxon>
        <taxon>Eurotiales</taxon>
        <taxon>Aspergillaceae</taxon>
        <taxon>Aspergillus</taxon>
        <taxon>Aspergillus subgen. Nidulantes</taxon>
    </lineage>
</organism>
<evidence type="ECO:0000313" key="4">
    <source>
        <dbReference type="Proteomes" id="UP001610432"/>
    </source>
</evidence>
<name>A0ABR4LFN9_9EURO</name>
<reference evidence="3 4" key="1">
    <citation type="submission" date="2024-07" db="EMBL/GenBank/DDBJ databases">
        <title>Section-level genome sequencing and comparative genomics of Aspergillus sections Usti and Cavernicolus.</title>
        <authorList>
            <consortium name="Lawrence Berkeley National Laboratory"/>
            <person name="Nybo J.L."/>
            <person name="Vesth T.C."/>
            <person name="Theobald S."/>
            <person name="Frisvad J.C."/>
            <person name="Larsen T.O."/>
            <person name="Kjaerboelling I."/>
            <person name="Rothschild-Mancinelli K."/>
            <person name="Lyhne E.K."/>
            <person name="Kogle M.E."/>
            <person name="Barry K."/>
            <person name="Clum A."/>
            <person name="Na H."/>
            <person name="Ledsgaard L."/>
            <person name="Lin J."/>
            <person name="Lipzen A."/>
            <person name="Kuo A."/>
            <person name="Riley R."/>
            <person name="Mondo S."/>
            <person name="Labutti K."/>
            <person name="Haridas S."/>
            <person name="Pangalinan J."/>
            <person name="Salamov A.A."/>
            <person name="Simmons B.A."/>
            <person name="Magnuson J.K."/>
            <person name="Chen J."/>
            <person name="Drula E."/>
            <person name="Henrissat B."/>
            <person name="Wiebenga A."/>
            <person name="Lubbers R.J."/>
            <person name="Gomes A.C."/>
            <person name="Macurrencykelacurrency M.R."/>
            <person name="Stajich J."/>
            <person name="Grigoriev I.V."/>
            <person name="Mortensen U.H."/>
            <person name="De Vries R.P."/>
            <person name="Baker S.E."/>
            <person name="Andersen M.R."/>
        </authorList>
    </citation>
    <scope>NUCLEOTIDE SEQUENCE [LARGE SCALE GENOMIC DNA]</scope>
    <source>
        <strain evidence="3 4">CBS 449.75</strain>
    </source>
</reference>
<comment type="caution">
    <text evidence="3">The sequence shown here is derived from an EMBL/GenBank/DDBJ whole genome shotgun (WGS) entry which is preliminary data.</text>
</comment>
<feature type="compositionally biased region" description="Acidic residues" evidence="1">
    <location>
        <begin position="287"/>
        <end position="297"/>
    </location>
</feature>
<keyword evidence="4" id="KW-1185">Reference proteome</keyword>
<dbReference type="Pfam" id="PF01926">
    <property type="entry name" value="MMR_HSR1"/>
    <property type="match status" value="1"/>
</dbReference>
<feature type="domain" description="G" evidence="2">
    <location>
        <begin position="39"/>
        <end position="102"/>
    </location>
</feature>
<evidence type="ECO:0000313" key="3">
    <source>
        <dbReference type="EMBL" id="KAL2863363.1"/>
    </source>
</evidence>
<proteinExistence type="predicted"/>
<protein>
    <recommendedName>
        <fullName evidence="2">G domain-containing protein</fullName>
    </recommendedName>
</protein>
<dbReference type="SUPFAM" id="SSF52540">
    <property type="entry name" value="P-loop containing nucleoside triphosphate hydrolases"/>
    <property type="match status" value="1"/>
</dbReference>
<dbReference type="Proteomes" id="UP001610432">
    <property type="component" value="Unassembled WGS sequence"/>
</dbReference>
<dbReference type="EMBL" id="JBFXLQ010000052">
    <property type="protein sequence ID" value="KAL2863363.1"/>
    <property type="molecule type" value="Genomic_DNA"/>
</dbReference>
<dbReference type="RefSeq" id="XP_070882342.1">
    <property type="nucleotide sequence ID" value="XM_071031568.1"/>
</dbReference>
<feature type="region of interest" description="Disordered" evidence="1">
    <location>
        <begin position="273"/>
        <end position="316"/>
    </location>
</feature>
<evidence type="ECO:0000259" key="2">
    <source>
        <dbReference type="Pfam" id="PF01926"/>
    </source>
</evidence>
<accession>A0ABR4LFN9</accession>
<dbReference type="Gene3D" id="3.40.50.300">
    <property type="entry name" value="P-loop containing nucleotide triphosphate hydrolases"/>
    <property type="match status" value="1"/>
</dbReference>
<evidence type="ECO:0000256" key="1">
    <source>
        <dbReference type="SAM" id="MobiDB-lite"/>
    </source>
</evidence>
<dbReference type="GeneID" id="98146640"/>
<gene>
    <name evidence="3" type="ORF">BJX67DRAFT_374564</name>
</gene>